<feature type="domain" description="Isochorismatase-like" evidence="3">
    <location>
        <begin position="9"/>
        <end position="149"/>
    </location>
</feature>
<organism evidence="4 5">
    <name type="scientific">Anaerosolibacter carboniphilus</name>
    <dbReference type="NCBI Taxonomy" id="1417629"/>
    <lineage>
        <taxon>Bacteria</taxon>
        <taxon>Bacillati</taxon>
        <taxon>Bacillota</taxon>
        <taxon>Clostridia</taxon>
        <taxon>Peptostreptococcales</taxon>
        <taxon>Thermotaleaceae</taxon>
        <taxon>Anaerosolibacter</taxon>
    </lineage>
</organism>
<keyword evidence="2" id="KW-0378">Hydrolase</keyword>
<dbReference type="GO" id="GO:0016787">
    <property type="term" value="F:hydrolase activity"/>
    <property type="evidence" value="ECO:0007669"/>
    <property type="project" value="UniProtKB-KW"/>
</dbReference>
<comment type="caution">
    <text evidence="4">The sequence shown here is derived from an EMBL/GenBank/DDBJ whole genome shotgun (WGS) entry which is preliminary data.</text>
</comment>
<keyword evidence="5" id="KW-1185">Reference proteome</keyword>
<dbReference type="RefSeq" id="WP_184311740.1">
    <property type="nucleotide sequence ID" value="NZ_JACHEN010000021.1"/>
</dbReference>
<protein>
    <submittedName>
        <fullName evidence="4">Nicotinamidase-related amidase</fullName>
    </submittedName>
</protein>
<reference evidence="4 5" key="1">
    <citation type="submission" date="2020-08" db="EMBL/GenBank/DDBJ databases">
        <title>Genomic Encyclopedia of Type Strains, Phase IV (KMG-IV): sequencing the most valuable type-strain genomes for metagenomic binning, comparative biology and taxonomic classification.</title>
        <authorList>
            <person name="Goeker M."/>
        </authorList>
    </citation>
    <scope>NUCLEOTIDE SEQUENCE [LARGE SCALE GENOMIC DNA]</scope>
    <source>
        <strain evidence="4 5">DSM 103526</strain>
    </source>
</reference>
<comment type="similarity">
    <text evidence="1">Belongs to the isochorismatase family.</text>
</comment>
<evidence type="ECO:0000313" key="4">
    <source>
        <dbReference type="EMBL" id="MBB6217244.1"/>
    </source>
</evidence>
<dbReference type="InterPro" id="IPR050272">
    <property type="entry name" value="Isochorismatase-like_hydrls"/>
</dbReference>
<proteinExistence type="inferred from homology"/>
<dbReference type="CDD" id="cd01014">
    <property type="entry name" value="nicotinamidase_related"/>
    <property type="match status" value="1"/>
</dbReference>
<dbReference type="InterPro" id="IPR036380">
    <property type="entry name" value="Isochorismatase-like_sf"/>
</dbReference>
<dbReference type="InterPro" id="IPR000868">
    <property type="entry name" value="Isochorismatase-like_dom"/>
</dbReference>
<dbReference type="PANTHER" id="PTHR43540">
    <property type="entry name" value="PEROXYUREIDOACRYLATE/UREIDOACRYLATE AMIDOHYDROLASE-RELATED"/>
    <property type="match status" value="1"/>
</dbReference>
<evidence type="ECO:0000313" key="5">
    <source>
        <dbReference type="Proteomes" id="UP000579281"/>
    </source>
</evidence>
<dbReference type="Gene3D" id="3.40.50.850">
    <property type="entry name" value="Isochorismatase-like"/>
    <property type="match status" value="1"/>
</dbReference>
<dbReference type="PANTHER" id="PTHR43540:SF1">
    <property type="entry name" value="ISOCHORISMATASE HYDROLASE"/>
    <property type="match status" value="1"/>
</dbReference>
<dbReference type="SUPFAM" id="SSF52499">
    <property type="entry name" value="Isochorismatase-like hydrolases"/>
    <property type="match status" value="1"/>
</dbReference>
<gene>
    <name evidence="4" type="ORF">HNQ80_003363</name>
</gene>
<evidence type="ECO:0000256" key="1">
    <source>
        <dbReference type="ARBA" id="ARBA00006336"/>
    </source>
</evidence>
<dbReference type="Pfam" id="PF00857">
    <property type="entry name" value="Isochorismatase"/>
    <property type="match status" value="1"/>
</dbReference>
<accession>A0A841KU59</accession>
<dbReference type="Proteomes" id="UP000579281">
    <property type="component" value="Unassembled WGS sequence"/>
</dbReference>
<sequence length="188" mass="21607">MFKLIPEKTALLVIDVQWDFWKYKLPQVPPPTLLSNIKDLIQFCRTKNAKVVYVKHITHNKNSDFFQEGTEGAEIMEEIKPMPEDHIVIKHTPGAFFNSDLDGYLRESGIENLVITGMQTDHCCDTTTREAHALGYRNYFIMDGTATFDMIGKDGEWIPREEVQRVEAAILSNGFATCLTKEEFKKLF</sequence>
<dbReference type="EMBL" id="JACHEN010000021">
    <property type="protein sequence ID" value="MBB6217244.1"/>
    <property type="molecule type" value="Genomic_DNA"/>
</dbReference>
<name>A0A841KU59_9FIRM</name>
<dbReference type="AlphaFoldDB" id="A0A841KU59"/>
<evidence type="ECO:0000259" key="3">
    <source>
        <dbReference type="Pfam" id="PF00857"/>
    </source>
</evidence>
<evidence type="ECO:0000256" key="2">
    <source>
        <dbReference type="ARBA" id="ARBA00022801"/>
    </source>
</evidence>